<evidence type="ECO:0000256" key="1">
    <source>
        <dbReference type="ARBA" id="ARBA00004651"/>
    </source>
</evidence>
<evidence type="ECO:0000256" key="6">
    <source>
        <dbReference type="ARBA" id="ARBA00023136"/>
    </source>
</evidence>
<dbReference type="InterPro" id="IPR000715">
    <property type="entry name" value="Glycosyl_transferase_4"/>
</dbReference>
<keyword evidence="4 8" id="KW-0812">Transmembrane</keyword>
<keyword evidence="10" id="KW-1185">Reference proteome</keyword>
<evidence type="ECO:0000256" key="7">
    <source>
        <dbReference type="SAM" id="MobiDB-lite"/>
    </source>
</evidence>
<evidence type="ECO:0000313" key="10">
    <source>
        <dbReference type="Proteomes" id="UP001501563"/>
    </source>
</evidence>
<feature type="transmembrane region" description="Helical" evidence="8">
    <location>
        <begin position="53"/>
        <end position="73"/>
    </location>
</feature>
<feature type="transmembrane region" description="Helical" evidence="8">
    <location>
        <begin position="159"/>
        <end position="176"/>
    </location>
</feature>
<evidence type="ECO:0000256" key="2">
    <source>
        <dbReference type="ARBA" id="ARBA00022475"/>
    </source>
</evidence>
<feature type="transmembrane region" description="Helical" evidence="8">
    <location>
        <begin position="206"/>
        <end position="227"/>
    </location>
</feature>
<evidence type="ECO:0000256" key="5">
    <source>
        <dbReference type="ARBA" id="ARBA00022989"/>
    </source>
</evidence>
<feature type="transmembrane region" description="Helical" evidence="8">
    <location>
        <begin position="310"/>
        <end position="331"/>
    </location>
</feature>
<comment type="caution">
    <text evidence="9">The sequence shown here is derived from an EMBL/GenBank/DDBJ whole genome shotgun (WGS) entry which is preliminary data.</text>
</comment>
<dbReference type="Pfam" id="PF00953">
    <property type="entry name" value="Glycos_transf_4"/>
    <property type="match status" value="1"/>
</dbReference>
<sequence>MTGMGAAVVTTSAGCAALLLGLLLTEPLRRFALRHGITDRPGPRKAHTCPTPYLGGVAVGAATLAAAAVAVLPRGVFDPVLGVVLGCSALMCVLGLIDDLRQLSVRFRLCVETSAAAVVVLAGGCPTILGGPFDAVFAIVWIVFVTNAFNLLDNMDGAASSLCVVIGAFLCATALADGRIGLAVLTAALVGACLGFLFHNRHPARIFLGDAGSLFLGFMLASVMTVVHHDVDGLSGPAVLLLPTLVPALDTTLVMLSRYMEARPLLQGGTDHISHRLRRLGLTVPQVVRVMGAFAMAGCLASVLVAHGVLAPGVALVTACAVGVGAVRLLLVIPATADASPAFSASGVHRTASQSRPGGGGFGRRHRSLRPTAVPHSREARKPATLPRTAGTPAAPQ</sequence>
<gene>
    <name evidence="9" type="ORF">GCM10022207_44140</name>
</gene>
<reference evidence="10" key="1">
    <citation type="journal article" date="2019" name="Int. J. Syst. Evol. Microbiol.">
        <title>The Global Catalogue of Microorganisms (GCM) 10K type strain sequencing project: providing services to taxonomists for standard genome sequencing and annotation.</title>
        <authorList>
            <consortium name="The Broad Institute Genomics Platform"/>
            <consortium name="The Broad Institute Genome Sequencing Center for Infectious Disease"/>
            <person name="Wu L."/>
            <person name="Ma J."/>
        </authorList>
    </citation>
    <scope>NUCLEOTIDE SEQUENCE [LARGE SCALE GENOMIC DNA]</scope>
    <source>
        <strain evidence="10">JCM 16578</strain>
    </source>
</reference>
<dbReference type="Proteomes" id="UP001501563">
    <property type="component" value="Unassembled WGS sequence"/>
</dbReference>
<keyword evidence="5 8" id="KW-1133">Transmembrane helix</keyword>
<protein>
    <submittedName>
        <fullName evidence="9">MraY family glycosyltransferase</fullName>
    </submittedName>
</protein>
<feature type="transmembrane region" description="Helical" evidence="8">
    <location>
        <begin position="109"/>
        <end position="129"/>
    </location>
</feature>
<evidence type="ECO:0000256" key="4">
    <source>
        <dbReference type="ARBA" id="ARBA00022692"/>
    </source>
</evidence>
<evidence type="ECO:0000256" key="3">
    <source>
        <dbReference type="ARBA" id="ARBA00022679"/>
    </source>
</evidence>
<name>A0ABP7KDV8_9ACTN</name>
<dbReference type="EMBL" id="BAAAZA010000011">
    <property type="protein sequence ID" value="GAA3873707.1"/>
    <property type="molecule type" value="Genomic_DNA"/>
</dbReference>
<feature type="transmembrane region" description="Helical" evidence="8">
    <location>
        <begin position="280"/>
        <end position="304"/>
    </location>
</feature>
<comment type="subcellular location">
    <subcellularLocation>
        <location evidence="1">Cell membrane</location>
        <topology evidence="1">Multi-pass membrane protein</topology>
    </subcellularLocation>
</comment>
<keyword evidence="3" id="KW-0808">Transferase</keyword>
<accession>A0ABP7KDV8</accession>
<feature type="transmembrane region" description="Helical" evidence="8">
    <location>
        <begin position="182"/>
        <end position="199"/>
    </location>
</feature>
<keyword evidence="6 8" id="KW-0472">Membrane</keyword>
<organism evidence="9 10">
    <name type="scientific">Streptomyces lannensis</name>
    <dbReference type="NCBI Taxonomy" id="766498"/>
    <lineage>
        <taxon>Bacteria</taxon>
        <taxon>Bacillati</taxon>
        <taxon>Actinomycetota</taxon>
        <taxon>Actinomycetes</taxon>
        <taxon>Kitasatosporales</taxon>
        <taxon>Streptomycetaceae</taxon>
        <taxon>Streptomyces</taxon>
    </lineage>
</organism>
<feature type="transmembrane region" description="Helical" evidence="8">
    <location>
        <begin position="79"/>
        <end position="97"/>
    </location>
</feature>
<feature type="region of interest" description="Disordered" evidence="7">
    <location>
        <begin position="344"/>
        <end position="397"/>
    </location>
</feature>
<dbReference type="CDD" id="cd06853">
    <property type="entry name" value="GT_WecA_like"/>
    <property type="match status" value="1"/>
</dbReference>
<proteinExistence type="predicted"/>
<dbReference type="PANTHER" id="PTHR22926:SF3">
    <property type="entry name" value="UNDECAPRENYL-PHOSPHATE ALPHA-N-ACETYLGLUCOSAMINYL 1-PHOSPHATE TRANSFERASE"/>
    <property type="match status" value="1"/>
</dbReference>
<feature type="transmembrane region" description="Helical" evidence="8">
    <location>
        <begin position="135"/>
        <end position="152"/>
    </location>
</feature>
<evidence type="ECO:0000313" key="9">
    <source>
        <dbReference type="EMBL" id="GAA3873707.1"/>
    </source>
</evidence>
<evidence type="ECO:0000256" key="8">
    <source>
        <dbReference type="SAM" id="Phobius"/>
    </source>
</evidence>
<feature type="transmembrane region" description="Helical" evidence="8">
    <location>
        <begin position="239"/>
        <end position="259"/>
    </location>
</feature>
<feature type="transmembrane region" description="Helical" evidence="8">
    <location>
        <begin position="6"/>
        <end position="25"/>
    </location>
</feature>
<dbReference type="PANTHER" id="PTHR22926">
    <property type="entry name" value="PHOSPHO-N-ACETYLMURAMOYL-PENTAPEPTIDE-TRANSFERASE"/>
    <property type="match status" value="1"/>
</dbReference>
<keyword evidence="2" id="KW-1003">Cell membrane</keyword>